<reference evidence="2" key="1">
    <citation type="journal article" date="2014" name="Int. J. Syst. Evol. Microbiol.">
        <title>Complete genome sequence of Corynebacterium casei LMG S-19264T (=DSM 44701T), isolated from a smear-ripened cheese.</title>
        <authorList>
            <consortium name="US DOE Joint Genome Institute (JGI-PGF)"/>
            <person name="Walter F."/>
            <person name="Albersmeier A."/>
            <person name="Kalinowski J."/>
            <person name="Ruckert C."/>
        </authorList>
    </citation>
    <scope>NUCLEOTIDE SEQUENCE</scope>
    <source>
        <strain evidence="2">CGMCC 1.12997</strain>
    </source>
</reference>
<sequence length="243" mass="26225">MSSKSLLMLAAVLVLLPVSLSAQQISKAPAAASESSWQAAIKARREQLIQQNGPGTDVALRNQLLAMRDKDQAIRGFAGGKQVSGMTPDMIAKMPATDAELTQELKQIVDQKGWPTISLVGIDASNGAMLVLTHSADHAWQAKLLPQLEQLADAGRIDASQLALVIDKELIAEGKLQRYGTQFKFVNGEMAMYGVEDPGDLDRIRARALLPPIDVYKQTLSQIYHLKASNAIVSPTSPTAKEN</sequence>
<name>A0A917M0L5_9BACT</name>
<feature type="signal peptide" evidence="1">
    <location>
        <begin position="1"/>
        <end position="22"/>
    </location>
</feature>
<gene>
    <name evidence="2" type="ORF">GCM10011585_08580</name>
</gene>
<evidence type="ECO:0000313" key="3">
    <source>
        <dbReference type="Proteomes" id="UP000647241"/>
    </source>
</evidence>
<evidence type="ECO:0000313" key="2">
    <source>
        <dbReference type="EMBL" id="GGG68842.1"/>
    </source>
</evidence>
<reference evidence="2" key="2">
    <citation type="submission" date="2020-09" db="EMBL/GenBank/DDBJ databases">
        <authorList>
            <person name="Sun Q."/>
            <person name="Zhou Y."/>
        </authorList>
    </citation>
    <scope>NUCLEOTIDE SEQUENCE</scope>
    <source>
        <strain evidence="2">CGMCC 1.12997</strain>
    </source>
</reference>
<evidence type="ECO:0000256" key="1">
    <source>
        <dbReference type="SAM" id="SignalP"/>
    </source>
</evidence>
<accession>A0A917M0L5</accession>
<dbReference type="AlphaFoldDB" id="A0A917M0L5"/>
<proteinExistence type="predicted"/>
<dbReference type="InterPro" id="IPR046732">
    <property type="entry name" value="DUF6624"/>
</dbReference>
<keyword evidence="3" id="KW-1185">Reference proteome</keyword>
<comment type="caution">
    <text evidence="2">The sequence shown here is derived from an EMBL/GenBank/DDBJ whole genome shotgun (WGS) entry which is preliminary data.</text>
</comment>
<dbReference type="RefSeq" id="WP_188552875.1">
    <property type="nucleotide sequence ID" value="NZ_BMGT01000001.1"/>
</dbReference>
<keyword evidence="1" id="KW-0732">Signal</keyword>
<protein>
    <submittedName>
        <fullName evidence="2">Uncharacterized protein</fullName>
    </submittedName>
</protein>
<dbReference type="Pfam" id="PF20329">
    <property type="entry name" value="DUF6624"/>
    <property type="match status" value="1"/>
</dbReference>
<dbReference type="EMBL" id="BMGT01000001">
    <property type="protein sequence ID" value="GGG68842.1"/>
    <property type="molecule type" value="Genomic_DNA"/>
</dbReference>
<dbReference type="Proteomes" id="UP000647241">
    <property type="component" value="Unassembled WGS sequence"/>
</dbReference>
<feature type="chain" id="PRO_5037242074" evidence="1">
    <location>
        <begin position="23"/>
        <end position="243"/>
    </location>
</feature>
<organism evidence="2 3">
    <name type="scientific">Edaphobacter dinghuensis</name>
    <dbReference type="NCBI Taxonomy" id="1560005"/>
    <lineage>
        <taxon>Bacteria</taxon>
        <taxon>Pseudomonadati</taxon>
        <taxon>Acidobacteriota</taxon>
        <taxon>Terriglobia</taxon>
        <taxon>Terriglobales</taxon>
        <taxon>Acidobacteriaceae</taxon>
        <taxon>Edaphobacter</taxon>
    </lineage>
</organism>